<dbReference type="Proteomes" id="UP000604341">
    <property type="component" value="Unassembled WGS sequence"/>
</dbReference>
<evidence type="ECO:0000313" key="1">
    <source>
        <dbReference type="EMBL" id="GGL04083.1"/>
    </source>
</evidence>
<dbReference type="Pfam" id="PF00756">
    <property type="entry name" value="Esterase"/>
    <property type="match status" value="1"/>
</dbReference>
<gene>
    <name evidence="1" type="ORF">GCM10010844_23390</name>
</gene>
<keyword evidence="2" id="KW-1185">Reference proteome</keyword>
<dbReference type="PANTHER" id="PTHR48098:SF6">
    <property type="entry name" value="FERRI-BACILLIBACTIN ESTERASE BESA"/>
    <property type="match status" value="1"/>
</dbReference>
<dbReference type="PANTHER" id="PTHR48098">
    <property type="entry name" value="ENTEROCHELIN ESTERASE-RELATED"/>
    <property type="match status" value="1"/>
</dbReference>
<dbReference type="EMBL" id="BMPE01000006">
    <property type="protein sequence ID" value="GGL04083.1"/>
    <property type="molecule type" value="Genomic_DNA"/>
</dbReference>
<dbReference type="InterPro" id="IPR000801">
    <property type="entry name" value="Esterase-like"/>
</dbReference>
<evidence type="ECO:0008006" key="3">
    <source>
        <dbReference type="Google" id="ProtNLM"/>
    </source>
</evidence>
<reference evidence="2" key="1">
    <citation type="journal article" date="2019" name="Int. J. Syst. Evol. Microbiol.">
        <title>The Global Catalogue of Microorganisms (GCM) 10K type strain sequencing project: providing services to taxonomists for standard genome sequencing and annotation.</title>
        <authorList>
            <consortium name="The Broad Institute Genomics Platform"/>
            <consortium name="The Broad Institute Genome Sequencing Center for Infectious Disease"/>
            <person name="Wu L."/>
            <person name="Ma J."/>
        </authorList>
    </citation>
    <scope>NUCLEOTIDE SEQUENCE [LARGE SCALE GENOMIC DNA]</scope>
    <source>
        <strain evidence="2">JCM 19173</strain>
    </source>
</reference>
<sequence length="104" mass="11514">MTDWRPYPRRADSTVTGELWQLDGVGDAQHATRPVLVWLPPSYYTDSGRRYPVVYFHDGQNVFDAATSYSGEWGADETLTALTAQGTEAIAVGIPNGVRVVLQR</sequence>
<dbReference type="Gene3D" id="3.40.50.1820">
    <property type="entry name" value="alpha/beta hydrolase"/>
    <property type="match status" value="1"/>
</dbReference>
<dbReference type="InterPro" id="IPR029058">
    <property type="entry name" value="AB_hydrolase_fold"/>
</dbReference>
<accession>A0ABQ2FLG2</accession>
<protein>
    <recommendedName>
        <fullName evidence="3">Esterase</fullName>
    </recommendedName>
</protein>
<evidence type="ECO:0000313" key="2">
    <source>
        <dbReference type="Proteomes" id="UP000604341"/>
    </source>
</evidence>
<name>A0ABQ2FLG2_9DEIO</name>
<proteinExistence type="predicted"/>
<dbReference type="RefSeq" id="WP_229784672.1">
    <property type="nucleotide sequence ID" value="NZ_BMPE01000006.1"/>
</dbReference>
<dbReference type="InterPro" id="IPR050583">
    <property type="entry name" value="Mycobacterial_A85_antigen"/>
</dbReference>
<organism evidence="1 2">
    <name type="scientific">Deinococcus radiotolerans</name>
    <dbReference type="NCBI Taxonomy" id="1309407"/>
    <lineage>
        <taxon>Bacteria</taxon>
        <taxon>Thermotogati</taxon>
        <taxon>Deinococcota</taxon>
        <taxon>Deinococci</taxon>
        <taxon>Deinococcales</taxon>
        <taxon>Deinococcaceae</taxon>
        <taxon>Deinococcus</taxon>
    </lineage>
</organism>
<comment type="caution">
    <text evidence="1">The sequence shown here is derived from an EMBL/GenBank/DDBJ whole genome shotgun (WGS) entry which is preliminary data.</text>
</comment>
<dbReference type="SUPFAM" id="SSF53474">
    <property type="entry name" value="alpha/beta-Hydrolases"/>
    <property type="match status" value="1"/>
</dbReference>